<comment type="catalytic activity">
    <reaction evidence="12">
        <text>ATP + H2O = ADP + phosphate + H(+)</text>
        <dbReference type="Rhea" id="RHEA:13065"/>
        <dbReference type="ChEBI" id="CHEBI:15377"/>
        <dbReference type="ChEBI" id="CHEBI:15378"/>
        <dbReference type="ChEBI" id="CHEBI:30616"/>
        <dbReference type="ChEBI" id="CHEBI:43474"/>
        <dbReference type="ChEBI" id="CHEBI:456216"/>
        <dbReference type="EC" id="3.6.4.13"/>
    </reaction>
</comment>
<dbReference type="InterPro" id="IPR011545">
    <property type="entry name" value="DEAD/DEAH_box_helicase_dom"/>
</dbReference>
<feature type="domain" description="Tudor" evidence="14">
    <location>
        <begin position="1"/>
        <end position="55"/>
    </location>
</feature>
<dbReference type="InterPro" id="IPR027417">
    <property type="entry name" value="P-loop_NTPase"/>
</dbReference>
<keyword evidence="17" id="KW-1185">Reference proteome</keyword>
<dbReference type="Gene3D" id="2.40.50.90">
    <property type="match status" value="1"/>
</dbReference>
<keyword evidence="10" id="KW-0943">RNA-mediated gene silencing</keyword>
<dbReference type="GO" id="GO:0007283">
    <property type="term" value="P:spermatogenesis"/>
    <property type="evidence" value="ECO:0007669"/>
    <property type="project" value="UniProtKB-KW"/>
</dbReference>
<evidence type="ECO:0000256" key="8">
    <source>
        <dbReference type="ARBA" id="ARBA00022840"/>
    </source>
</evidence>
<evidence type="ECO:0000313" key="17">
    <source>
        <dbReference type="Proteomes" id="UP001381693"/>
    </source>
</evidence>
<dbReference type="GO" id="GO:0005524">
    <property type="term" value="F:ATP binding"/>
    <property type="evidence" value="ECO:0007669"/>
    <property type="project" value="UniProtKB-KW"/>
</dbReference>
<dbReference type="PROSITE" id="PS50304">
    <property type="entry name" value="TUDOR"/>
    <property type="match status" value="1"/>
</dbReference>
<dbReference type="SUPFAM" id="SSF52540">
    <property type="entry name" value="P-loop containing nucleoside triphosphate hydrolases"/>
    <property type="match status" value="1"/>
</dbReference>
<evidence type="ECO:0000256" key="6">
    <source>
        <dbReference type="ARBA" id="ARBA00022801"/>
    </source>
</evidence>
<keyword evidence="8" id="KW-0067">ATP-binding</keyword>
<dbReference type="InterPro" id="IPR035437">
    <property type="entry name" value="SNase_OB-fold_sf"/>
</dbReference>
<keyword evidence="11" id="KW-0469">Meiosis</keyword>
<dbReference type="EC" id="3.6.4.13" evidence="1"/>
<dbReference type="GO" id="GO:0003676">
    <property type="term" value="F:nucleic acid binding"/>
    <property type="evidence" value="ECO:0007669"/>
    <property type="project" value="InterPro"/>
</dbReference>
<dbReference type="GO" id="GO:0042078">
    <property type="term" value="P:germ-line stem cell division"/>
    <property type="evidence" value="ECO:0007669"/>
    <property type="project" value="TreeGrafter"/>
</dbReference>
<protein>
    <recommendedName>
        <fullName evidence="1">RNA helicase</fullName>
        <ecNumber evidence="1">3.6.4.13</ecNumber>
    </recommendedName>
</protein>
<evidence type="ECO:0000256" key="3">
    <source>
        <dbReference type="ARBA" id="ARBA00022737"/>
    </source>
</evidence>
<evidence type="ECO:0000256" key="7">
    <source>
        <dbReference type="ARBA" id="ARBA00022806"/>
    </source>
</evidence>
<dbReference type="Pfam" id="PF00270">
    <property type="entry name" value="DEAD"/>
    <property type="match status" value="1"/>
</dbReference>
<evidence type="ECO:0000259" key="14">
    <source>
        <dbReference type="PROSITE" id="PS50304"/>
    </source>
</evidence>
<evidence type="ECO:0000256" key="9">
    <source>
        <dbReference type="ARBA" id="ARBA00022871"/>
    </source>
</evidence>
<keyword evidence="6" id="KW-0378">Hydrolase</keyword>
<keyword evidence="9" id="KW-0744">Spermatogenesis</keyword>
<dbReference type="PANTHER" id="PTHR22655:SF2">
    <property type="entry name" value="ATP-DEPENDENT RNA HELICASE TDRD12-RELATED"/>
    <property type="match status" value="1"/>
</dbReference>
<dbReference type="PANTHER" id="PTHR22655">
    <property type="entry name" value="ATP-DEPENDENT RNA HELICASE TDRD12-RELATED"/>
    <property type="match status" value="1"/>
</dbReference>
<dbReference type="InterPro" id="IPR014001">
    <property type="entry name" value="Helicase_ATP-bd"/>
</dbReference>
<feature type="compositionally biased region" description="Polar residues" evidence="13">
    <location>
        <begin position="1660"/>
        <end position="1677"/>
    </location>
</feature>
<dbReference type="PROSITE" id="PS51192">
    <property type="entry name" value="HELICASE_ATP_BIND_1"/>
    <property type="match status" value="1"/>
</dbReference>
<sequence>IVIVDYKSQFYRGRVERLHVKENCQVADVFFLDYGIKHTVNCDFLYNIEPGKWTSVPYQAKCIKLFAVSPVSLAYSLEETELKVVPRKTKEWDVAATEFVRALFHQQHEVEFLRVVEGNDGSLHGLVLVLMKEREWKSLIQLFPNLLPKLLAIASCRTTDAEYSWYLKEDLSRILIHLRFAVYEKELLLNYSRYLSGDTVNTVTSKAKSSFKKVSERNSMTMKVSHCSSGSENMNLKCISKELRRPDEHMLDSSKNSACCAEMQKDDNLIPMPSNKLSVITGVENSRPEQQCFLGNSERHLYASTRGFNIHVDNGTYDLTSPGSENKAYCNEEKKRNLALQVKSSKSIPVNIANYPEISVSPASSPCDVLQTCHVDSLKGSSQRSFEYQYASALDNNSYNDTYLLDESSVSSRRFSSLRGLRLVPSLQQLTNSSNCRSLRHLMSSPHVNDGFDGRDDKDLQEFQKLYSGNPENVSECSVHIEKMINNLSNETCFNSLKSCDNAVTSLQNLENDLPSFCVTLHSQDLETPAIRCVPQGVCKEQMQSLQNLIKADSDDINIANILCSTESLYLNQEDTKNEICAEESSERENCSHGLISSIPECENLPNNKMPYNDTISYKKKSGKSSDKEQRKKVVKVKYENSRDICEESIEYLHTKQGDIPFKVSESLMSDSRDIWTNEKSSELVKDEFSSGLRKSISDEGLNIAKVFRVYVAGNAIPDENVIVNEQVLGTLLNKHVTQILKSTGMSATRLQSYAWPSICQGDFSVIVGDRYTGKTMGYVVPLISTILDHWQEISANRLDGIGAVMVVVCNDWRRAECAAGYINGLLQKASISLKVVAAWGGCGQEESIAVKKLVLKGCDILITTPPCLIWLLTGKEKGQKCISYQEVPTTSLSRCCYLVIDDADLVFSNFAEDTKQLLSFWDEKQQDGDQQLVLASSTWTSALKSFVKKNSDSINRVIISSPIQAAICAGVKTHIHYVSKKDEILSKIIELLQDNPAHKKTIVFIRDDKEARILNVVLRNLCINSIYLSSYASLWEVKSLVNQWHGSSGVTMIVSEKCEYLLLQSNLANADLIFHVSIPHTLSRFMIRYAFMLENFSKDILCLDSSCESHVFLTETVVLSNPDILIELYRLPTAFPKPLVTLMLQSKEKIHKERGLCYYIKAYSNCPEKHHCKFRHKINIGDMPKHLPRSGEITFTVVKVLNASRYLIRLQTYFDKSKLTKIGFEDCYLNLFFALQKYYGCVANQLSLDYADMGMLCIVKDKDIWARGKVENVFIKGNITKLTIFLIDNGYEVTVDLKGAYHLHPQFSEVPGFIVEAYLCCIKPVDQATEWTFHASRYISDIFMNRTESVNFVGRIVLALGKTLWLSPIEERQNIGRYSFTDEPLRMKLISLGYGESNSRHIDVLIEKCIKAGITLSDELHDDNWVIEWNEMKMSLDSTFFRSLSDPTENNTSAEKQESVNGSVSCSMKTNGSCNDVAGNSTSSKTSASGTVMYKDMIAVEELPNNNDTQVKIAYIKSYDLFYVQRKDKLERLYELEDDIEQLTDSWKNSSEDHSYSLHGAICLAKFTDDSSSKFSISLHVVCKHMKISSQKKLAVYNWFVQQKVCGINVPASAIRNVYLCKHLGIPCIASDGWLWCFRNYPGLRKLSMCTGSADTASNDSFRVTGSPDQPTSDSSRPQEKPLYSPSMLCSVSLELESSDDSE</sequence>
<dbReference type="GO" id="GO:0003724">
    <property type="term" value="F:RNA helicase activity"/>
    <property type="evidence" value="ECO:0007669"/>
    <property type="project" value="UniProtKB-EC"/>
</dbReference>
<dbReference type="Gene3D" id="3.40.50.300">
    <property type="entry name" value="P-loop containing nucleotide triphosphate hydrolases"/>
    <property type="match status" value="1"/>
</dbReference>
<name>A0AAN9AAJ5_HALRR</name>
<keyword evidence="2" id="KW-0217">Developmental protein</keyword>
<proteinExistence type="predicted"/>
<keyword evidence="3" id="KW-0677">Repeat</keyword>
<dbReference type="CDD" id="cd20379">
    <property type="entry name" value="Tudor_dTUD-like"/>
    <property type="match status" value="1"/>
</dbReference>
<dbReference type="GO" id="GO:0051321">
    <property type="term" value="P:meiotic cell cycle"/>
    <property type="evidence" value="ECO:0007669"/>
    <property type="project" value="UniProtKB-KW"/>
</dbReference>
<keyword evidence="4" id="KW-0547">Nucleotide-binding</keyword>
<dbReference type="InterPro" id="IPR002999">
    <property type="entry name" value="Tudor"/>
</dbReference>
<evidence type="ECO:0000256" key="10">
    <source>
        <dbReference type="ARBA" id="ARBA00023158"/>
    </source>
</evidence>
<evidence type="ECO:0000256" key="12">
    <source>
        <dbReference type="ARBA" id="ARBA00047984"/>
    </source>
</evidence>
<dbReference type="Pfam" id="PF00567">
    <property type="entry name" value="TUDOR"/>
    <property type="match status" value="1"/>
</dbReference>
<dbReference type="GO" id="GO:0016787">
    <property type="term" value="F:hydrolase activity"/>
    <property type="evidence" value="ECO:0007669"/>
    <property type="project" value="UniProtKB-KW"/>
</dbReference>
<dbReference type="GO" id="GO:0031047">
    <property type="term" value="P:regulatory ncRNA-mediated gene silencing"/>
    <property type="evidence" value="ECO:0007669"/>
    <property type="project" value="UniProtKB-KW"/>
</dbReference>
<feature type="domain" description="Helicase ATP-binding" evidence="15">
    <location>
        <begin position="756"/>
        <end position="958"/>
    </location>
</feature>
<dbReference type="SUPFAM" id="SSF63748">
    <property type="entry name" value="Tudor/PWWP/MBT"/>
    <property type="match status" value="2"/>
</dbReference>
<evidence type="ECO:0000256" key="1">
    <source>
        <dbReference type="ARBA" id="ARBA00012552"/>
    </source>
</evidence>
<evidence type="ECO:0000259" key="15">
    <source>
        <dbReference type="PROSITE" id="PS51192"/>
    </source>
</evidence>
<organism evidence="16 17">
    <name type="scientific">Halocaridina rubra</name>
    <name type="common">Hawaiian red shrimp</name>
    <dbReference type="NCBI Taxonomy" id="373956"/>
    <lineage>
        <taxon>Eukaryota</taxon>
        <taxon>Metazoa</taxon>
        <taxon>Ecdysozoa</taxon>
        <taxon>Arthropoda</taxon>
        <taxon>Crustacea</taxon>
        <taxon>Multicrustacea</taxon>
        <taxon>Malacostraca</taxon>
        <taxon>Eumalacostraca</taxon>
        <taxon>Eucarida</taxon>
        <taxon>Decapoda</taxon>
        <taxon>Pleocyemata</taxon>
        <taxon>Caridea</taxon>
        <taxon>Atyoidea</taxon>
        <taxon>Atyidae</taxon>
        <taxon>Halocaridina</taxon>
    </lineage>
</organism>
<keyword evidence="5" id="KW-0221">Differentiation</keyword>
<accession>A0AAN9AAJ5</accession>
<evidence type="ECO:0000256" key="5">
    <source>
        <dbReference type="ARBA" id="ARBA00022782"/>
    </source>
</evidence>
<evidence type="ECO:0000256" key="11">
    <source>
        <dbReference type="ARBA" id="ARBA00023254"/>
    </source>
</evidence>
<dbReference type="Proteomes" id="UP001381693">
    <property type="component" value="Unassembled WGS sequence"/>
</dbReference>
<dbReference type="EMBL" id="JAXCGZ010005786">
    <property type="protein sequence ID" value="KAK7080798.1"/>
    <property type="molecule type" value="Genomic_DNA"/>
</dbReference>
<dbReference type="GO" id="GO:0005737">
    <property type="term" value="C:cytoplasm"/>
    <property type="evidence" value="ECO:0007669"/>
    <property type="project" value="UniProtKB-ARBA"/>
</dbReference>
<comment type="caution">
    <text evidence="16">The sequence shown here is derived from an EMBL/GenBank/DDBJ whole genome shotgun (WGS) entry which is preliminary data.</text>
</comment>
<evidence type="ECO:0000256" key="4">
    <source>
        <dbReference type="ARBA" id="ARBA00022741"/>
    </source>
</evidence>
<gene>
    <name evidence="16" type="ORF">SK128_022195</name>
</gene>
<feature type="region of interest" description="Disordered" evidence="13">
    <location>
        <begin position="1660"/>
        <end position="1686"/>
    </location>
</feature>
<keyword evidence="7" id="KW-0347">Helicase</keyword>
<evidence type="ECO:0000256" key="13">
    <source>
        <dbReference type="SAM" id="MobiDB-lite"/>
    </source>
</evidence>
<evidence type="ECO:0000256" key="2">
    <source>
        <dbReference type="ARBA" id="ARBA00022473"/>
    </source>
</evidence>
<evidence type="ECO:0000313" key="16">
    <source>
        <dbReference type="EMBL" id="KAK7080798.1"/>
    </source>
</evidence>
<reference evidence="16 17" key="1">
    <citation type="submission" date="2023-11" db="EMBL/GenBank/DDBJ databases">
        <title>Halocaridina rubra genome assembly.</title>
        <authorList>
            <person name="Smith C."/>
        </authorList>
    </citation>
    <scope>NUCLEOTIDE SEQUENCE [LARGE SCALE GENOMIC DNA]</scope>
    <source>
        <strain evidence="16">EP-1</strain>
        <tissue evidence="16">Whole</tissue>
    </source>
</reference>
<dbReference type="Gene3D" id="2.30.30.140">
    <property type="match status" value="1"/>
</dbReference>
<feature type="non-terminal residue" evidence="16">
    <location>
        <position position="1"/>
    </location>
</feature>